<evidence type="ECO:0000313" key="1">
    <source>
        <dbReference type="EMBL" id="DAE21922.1"/>
    </source>
</evidence>
<accession>A0A8S5QSI5</accession>
<sequence>MYYFSSLKRTIRQLYRSSYICIPSITKPAPLLPLVVVRGFFVNQFGF</sequence>
<organism evidence="1">
    <name type="scientific">Siphoviridae sp. ctOWj17</name>
    <dbReference type="NCBI Taxonomy" id="2826312"/>
    <lineage>
        <taxon>Viruses</taxon>
        <taxon>Duplodnaviria</taxon>
        <taxon>Heunggongvirae</taxon>
        <taxon>Uroviricota</taxon>
        <taxon>Caudoviricetes</taxon>
    </lineage>
</organism>
<proteinExistence type="predicted"/>
<dbReference type="EMBL" id="BK015721">
    <property type="protein sequence ID" value="DAE21922.1"/>
    <property type="molecule type" value="Genomic_DNA"/>
</dbReference>
<reference evidence="1" key="1">
    <citation type="journal article" date="2021" name="Proc. Natl. Acad. Sci. U.S.A.">
        <title>A Catalog of Tens of Thousands of Viruses from Human Metagenomes Reveals Hidden Associations with Chronic Diseases.</title>
        <authorList>
            <person name="Tisza M.J."/>
            <person name="Buck C.B."/>
        </authorList>
    </citation>
    <scope>NUCLEOTIDE SEQUENCE</scope>
    <source>
        <strain evidence="1">CtOWj17</strain>
    </source>
</reference>
<name>A0A8S5QSI5_9CAUD</name>
<protein>
    <submittedName>
        <fullName evidence="1">Uncharacterized protein</fullName>
    </submittedName>
</protein>